<organism evidence="8 9">
    <name type="scientific">Photobacterium aphoticum</name>
    <dbReference type="NCBI Taxonomy" id="754436"/>
    <lineage>
        <taxon>Bacteria</taxon>
        <taxon>Pseudomonadati</taxon>
        <taxon>Pseudomonadota</taxon>
        <taxon>Gammaproteobacteria</taxon>
        <taxon>Vibrionales</taxon>
        <taxon>Vibrionaceae</taxon>
        <taxon>Photobacterium</taxon>
    </lineage>
</organism>
<comment type="caution">
    <text evidence="8">The sequence shown here is derived from an EMBL/GenBank/DDBJ whole genome shotgun (WGS) entry which is preliminary data.</text>
</comment>
<dbReference type="GO" id="GO:0022904">
    <property type="term" value="P:respiratory electron transport chain"/>
    <property type="evidence" value="ECO:0007669"/>
    <property type="project" value="InterPro"/>
</dbReference>
<evidence type="ECO:0000259" key="7">
    <source>
        <dbReference type="Pfam" id="PF01292"/>
    </source>
</evidence>
<sequence>MMKIWDLPTRIYHWLQAGLFLALCASGFTGQGPHVQLGLALFALLLWRISWGIIGSDTSRFSQFLHTPMTVIRYLKGQYRSLPGHNPAGGWMVITMITLLVLQCLSGMVLAGLFDKIPLLNTLLTDEIYHTATLAHGGLARGLILTVVVHLLAITYYKLRKQPLVWAMISGRKAQEALNDPHTILQFASTRKAIMVFLVSLLVTMAFVV</sequence>
<evidence type="ECO:0000256" key="5">
    <source>
        <dbReference type="ARBA" id="ARBA00023136"/>
    </source>
</evidence>
<protein>
    <submittedName>
        <fullName evidence="8">Probable hydrogenase cytochrome b-type subunit</fullName>
    </submittedName>
</protein>
<name>A0A090QPK3_9GAMM</name>
<reference evidence="8 9" key="1">
    <citation type="journal article" date="2014" name="Genome Announc.">
        <title>Draft Genome Sequences of Two Vibrionaceae Species, Vibrio ponticus C121 and Photobacterium aphoticum C119, Isolated as Coral Reef Microbiota.</title>
        <authorList>
            <person name="Al-saari N."/>
            <person name="Meirelles P.M."/>
            <person name="Mino S."/>
            <person name="Suda W."/>
            <person name="Oshima K."/>
            <person name="Hattori M."/>
            <person name="Ohkuma M."/>
            <person name="Thompson F.L."/>
            <person name="Gomez-Gil B."/>
            <person name="Sawabe T."/>
            <person name="Sawabe T."/>
        </authorList>
    </citation>
    <scope>NUCLEOTIDE SEQUENCE [LARGE SCALE GENOMIC DNA]</scope>
    <source>
        <strain evidence="8 9">JCM 19237</strain>
    </source>
</reference>
<dbReference type="GO" id="GO:0020037">
    <property type="term" value="F:heme binding"/>
    <property type="evidence" value="ECO:0007669"/>
    <property type="project" value="TreeGrafter"/>
</dbReference>
<evidence type="ECO:0000256" key="2">
    <source>
        <dbReference type="ARBA" id="ARBA00022475"/>
    </source>
</evidence>
<evidence type="ECO:0000256" key="3">
    <source>
        <dbReference type="ARBA" id="ARBA00022692"/>
    </source>
</evidence>
<dbReference type="PANTHER" id="PTHR30485">
    <property type="entry name" value="NI/FE-HYDROGENASE 1 B-TYPE CYTOCHROME SUBUNIT"/>
    <property type="match status" value="1"/>
</dbReference>
<dbReference type="InterPro" id="IPR016174">
    <property type="entry name" value="Di-haem_cyt_TM"/>
</dbReference>
<feature type="transmembrane region" description="Helical" evidence="6">
    <location>
        <begin position="12"/>
        <end position="29"/>
    </location>
</feature>
<evidence type="ECO:0000256" key="6">
    <source>
        <dbReference type="SAM" id="Phobius"/>
    </source>
</evidence>
<feature type="transmembrane region" description="Helical" evidence="6">
    <location>
        <begin position="90"/>
        <end position="114"/>
    </location>
</feature>
<keyword evidence="2" id="KW-1003">Cell membrane</keyword>
<dbReference type="STRING" id="754436.JCM19237_2329"/>
<keyword evidence="4 6" id="KW-1133">Transmembrane helix</keyword>
<dbReference type="PANTHER" id="PTHR30485:SF2">
    <property type="entry name" value="BLL0597 PROTEIN"/>
    <property type="match status" value="1"/>
</dbReference>
<dbReference type="GO" id="GO:0009055">
    <property type="term" value="F:electron transfer activity"/>
    <property type="evidence" value="ECO:0007669"/>
    <property type="project" value="InterPro"/>
</dbReference>
<proteinExistence type="predicted"/>
<evidence type="ECO:0000313" key="8">
    <source>
        <dbReference type="EMBL" id="GAL04178.1"/>
    </source>
</evidence>
<accession>A0A090QPK3</accession>
<keyword evidence="3 6" id="KW-0812">Transmembrane</keyword>
<dbReference type="InterPro" id="IPR011577">
    <property type="entry name" value="Cyt_b561_bac/Ni-Hgenase"/>
</dbReference>
<dbReference type="EMBL" id="BBMN01000003">
    <property type="protein sequence ID" value="GAL04178.1"/>
    <property type="molecule type" value="Genomic_DNA"/>
</dbReference>
<dbReference type="InterPro" id="IPR051542">
    <property type="entry name" value="Hydrogenase_cytochrome"/>
</dbReference>
<feature type="transmembrane region" description="Helical" evidence="6">
    <location>
        <begin position="35"/>
        <end position="54"/>
    </location>
</feature>
<keyword evidence="5 6" id="KW-0472">Membrane</keyword>
<feature type="transmembrane region" description="Helical" evidence="6">
    <location>
        <begin position="193"/>
        <end position="208"/>
    </location>
</feature>
<feature type="transmembrane region" description="Helical" evidence="6">
    <location>
        <begin position="134"/>
        <end position="157"/>
    </location>
</feature>
<dbReference type="AlphaFoldDB" id="A0A090QPK3"/>
<gene>
    <name evidence="8" type="ORF">JCM19237_2329</name>
</gene>
<feature type="domain" description="Cytochrome b561 bacterial/Ni-hydrogenase" evidence="7">
    <location>
        <begin position="5"/>
        <end position="171"/>
    </location>
</feature>
<dbReference type="Proteomes" id="UP000029227">
    <property type="component" value="Unassembled WGS sequence"/>
</dbReference>
<dbReference type="Pfam" id="PF01292">
    <property type="entry name" value="Ni_hydr_CYTB"/>
    <property type="match status" value="1"/>
</dbReference>
<dbReference type="eggNOG" id="COG3658">
    <property type="taxonomic scope" value="Bacteria"/>
</dbReference>
<evidence type="ECO:0000256" key="1">
    <source>
        <dbReference type="ARBA" id="ARBA00004651"/>
    </source>
</evidence>
<evidence type="ECO:0000256" key="4">
    <source>
        <dbReference type="ARBA" id="ARBA00022989"/>
    </source>
</evidence>
<evidence type="ECO:0000313" key="9">
    <source>
        <dbReference type="Proteomes" id="UP000029227"/>
    </source>
</evidence>
<dbReference type="GO" id="GO:0005886">
    <property type="term" value="C:plasma membrane"/>
    <property type="evidence" value="ECO:0007669"/>
    <property type="project" value="UniProtKB-SubCell"/>
</dbReference>
<comment type="subcellular location">
    <subcellularLocation>
        <location evidence="1">Cell membrane</location>
        <topology evidence="1">Multi-pass membrane protein</topology>
    </subcellularLocation>
</comment>
<dbReference type="SUPFAM" id="SSF81342">
    <property type="entry name" value="Transmembrane di-heme cytochromes"/>
    <property type="match status" value="1"/>
</dbReference>
<dbReference type="Gene3D" id="1.20.950.20">
    <property type="entry name" value="Transmembrane di-heme cytochromes, Chain C"/>
    <property type="match status" value="1"/>
</dbReference>